<reference evidence="1 2" key="1">
    <citation type="submission" date="2017-06" db="EMBL/GenBank/DDBJ databases">
        <title>Sequencing and comparative analysis of myxobacterial genomes.</title>
        <authorList>
            <person name="Rupp O."/>
            <person name="Goesmann A."/>
            <person name="Sogaard-Andersen L."/>
        </authorList>
    </citation>
    <scope>NUCLEOTIDE SEQUENCE [LARGE SCALE GENOMIC DNA]</scope>
    <source>
        <strain evidence="1 2">DSM 14697</strain>
    </source>
</reference>
<organism evidence="1 2">
    <name type="scientific">Corallococcus macrosporus DSM 14697</name>
    <dbReference type="NCBI Taxonomy" id="1189310"/>
    <lineage>
        <taxon>Bacteria</taxon>
        <taxon>Pseudomonadati</taxon>
        <taxon>Myxococcota</taxon>
        <taxon>Myxococcia</taxon>
        <taxon>Myxococcales</taxon>
        <taxon>Cystobacterineae</taxon>
        <taxon>Myxococcaceae</taxon>
        <taxon>Corallococcus</taxon>
    </lineage>
</organism>
<evidence type="ECO:0008006" key="3">
    <source>
        <dbReference type="Google" id="ProtNLM"/>
    </source>
</evidence>
<evidence type="ECO:0000313" key="2">
    <source>
        <dbReference type="Proteomes" id="UP000217343"/>
    </source>
</evidence>
<proteinExistence type="predicted"/>
<dbReference type="RefSeq" id="WP_013935401.1">
    <property type="nucleotide sequence ID" value="NZ_CP022203.1"/>
</dbReference>
<dbReference type="EMBL" id="CP022203">
    <property type="protein sequence ID" value="ATB45868.1"/>
    <property type="molecule type" value="Genomic_DNA"/>
</dbReference>
<sequence length="240" mass="25292">MTKNIVNTALVLLGTGTLLTGCDFEQPATDCFVQGSTSWAMKYDLVDEPRDANGDACEPGAPLAELVGVYKFVNPDTDTAQLALRPAGLVGSAAVADESSESTDQTALGSLGEQDAEDFCTATNFNSAFVNVAASEGAPENTIRYEFSNVRVYSAPSAPGTQIMGQFTYTNNGCTGTYVMRGLWPAVGCYTDSTDPLESCGEGSGMNPEAAVMCQPIHPDDPEDPTYGYCVPAKEIPSFK</sequence>
<gene>
    <name evidence="1" type="ORF">MYMAC_001453</name>
</gene>
<dbReference type="AlphaFoldDB" id="A0A250JQD0"/>
<dbReference type="OrthoDB" id="5503327at2"/>
<accession>A0A250JQD0</accession>
<dbReference type="Proteomes" id="UP000217343">
    <property type="component" value="Chromosome"/>
</dbReference>
<keyword evidence="2" id="KW-1185">Reference proteome</keyword>
<dbReference type="PROSITE" id="PS51257">
    <property type="entry name" value="PROKAR_LIPOPROTEIN"/>
    <property type="match status" value="1"/>
</dbReference>
<dbReference type="KEGG" id="mmas:MYMAC_001453"/>
<name>A0A250JQD0_9BACT</name>
<evidence type="ECO:0000313" key="1">
    <source>
        <dbReference type="EMBL" id="ATB45868.1"/>
    </source>
</evidence>
<protein>
    <recommendedName>
        <fullName evidence="3">Lipoprotein MlpA</fullName>
    </recommendedName>
</protein>